<dbReference type="Proteomes" id="UP000218824">
    <property type="component" value="Chromosome"/>
</dbReference>
<name>A0AAU9ALS8_LYSEN</name>
<keyword evidence="2" id="KW-1133">Transmembrane helix</keyword>
<dbReference type="KEGG" id="lem:LEN_3999"/>
<evidence type="ECO:0000256" key="3">
    <source>
        <dbReference type="SAM" id="SignalP"/>
    </source>
</evidence>
<evidence type="ECO:0000256" key="1">
    <source>
        <dbReference type="SAM" id="MobiDB-lite"/>
    </source>
</evidence>
<feature type="region of interest" description="Disordered" evidence="1">
    <location>
        <begin position="558"/>
        <end position="584"/>
    </location>
</feature>
<feature type="signal peptide" evidence="3">
    <location>
        <begin position="1"/>
        <end position="31"/>
    </location>
</feature>
<organism evidence="4 5">
    <name type="scientific">Lysobacter enzymogenes</name>
    <dbReference type="NCBI Taxonomy" id="69"/>
    <lineage>
        <taxon>Bacteria</taxon>
        <taxon>Pseudomonadati</taxon>
        <taxon>Pseudomonadota</taxon>
        <taxon>Gammaproteobacteria</taxon>
        <taxon>Lysobacterales</taxon>
        <taxon>Lysobacteraceae</taxon>
        <taxon>Lysobacter</taxon>
    </lineage>
</organism>
<reference evidence="4 5" key="1">
    <citation type="journal article" date="2017" name="DNA Res.">
        <title>Complete genome sequence and expression profile of the commercial lytic enzyme producer Lysobacter enzymogenes M497-1.</title>
        <authorList>
            <person name="Takami H."/>
            <person name="Toyoda A."/>
            <person name="Uchiyama I."/>
            <person name="Itoh T."/>
            <person name="Takaki Y."/>
            <person name="Arai W."/>
            <person name="Nishi S."/>
            <person name="Kawai M."/>
            <person name="Shinya K."/>
            <person name="Ikeda H."/>
        </authorList>
    </citation>
    <scope>NUCLEOTIDE SEQUENCE [LARGE SCALE GENOMIC DNA]</scope>
    <source>
        <strain evidence="4 5">M497-1</strain>
    </source>
</reference>
<evidence type="ECO:0000313" key="5">
    <source>
        <dbReference type="Proteomes" id="UP000218824"/>
    </source>
</evidence>
<sequence>MSRNLPNPAARLRLACVLLTGLLLAGFSAGAAAQARAWLDRSSIRAGETATLNVETTASVGGQPDYSPLAADFELLDRGVDTRIEPGANGMIARSRYTAVLRPLRSGRLTIPALSVAGARTAPLDLTVEAAPAPAPDQAVGTAELYMESVPDDSNPYVQQAVGWVVRLYAAMPVLSGKLDQPAPDGASLTKVGEDIQYQRTYNGTVYTVYERRYLLVPERSGSLVMPGAVFEGRVGTTMIEQLMGSGGDPRRAASRSRPLQVRAAPADAPQPWLPLRSLTLSYRSTPQQLRVGNSASIIVEASADGAGLAQMPELQLPPIDGVQVFADPVQADETFVGGRPRVKLTRKFSLVPAREGEVRLEGLRLDWWDVGARTKRTASLPPLSWTVGRGVAGGAAAANPATAAARNDAGGASPAAAAPTDALAPAAAGGAVHKGWAIAAVLFALLWLGTLVWALQRRAPLRAALPAAAAAAAAPGQAAPATLKLNLPALRELIDRGDFDHIASVLRGLATPPAADDDELVERLGDPAQRDAVQALRRARWGGGDGVAARNRLRAAFAQGPQWRQGPAQPASPLPPLYPPSAT</sequence>
<dbReference type="AlphaFoldDB" id="A0AAU9ALS8"/>
<dbReference type="PANTHER" id="PTHR40940">
    <property type="entry name" value="PROTEIN BATD-RELATED"/>
    <property type="match status" value="1"/>
</dbReference>
<gene>
    <name evidence="4" type="ORF">LEN_3999</name>
</gene>
<dbReference type="GeneID" id="83065788"/>
<dbReference type="Pfam" id="PF13584">
    <property type="entry name" value="BatD"/>
    <property type="match status" value="1"/>
</dbReference>
<evidence type="ECO:0000313" key="4">
    <source>
        <dbReference type="EMBL" id="BAV99486.1"/>
    </source>
</evidence>
<keyword evidence="3" id="KW-0732">Signal</keyword>
<feature type="chain" id="PRO_5043583203" description="Protein BatD" evidence="3">
    <location>
        <begin position="32"/>
        <end position="584"/>
    </location>
</feature>
<dbReference type="EMBL" id="AP014940">
    <property type="protein sequence ID" value="BAV99486.1"/>
    <property type="molecule type" value="Genomic_DNA"/>
</dbReference>
<keyword evidence="2" id="KW-0472">Membrane</keyword>
<evidence type="ECO:0000256" key="2">
    <source>
        <dbReference type="SAM" id="Phobius"/>
    </source>
</evidence>
<evidence type="ECO:0008006" key="6">
    <source>
        <dbReference type="Google" id="ProtNLM"/>
    </source>
</evidence>
<proteinExistence type="predicted"/>
<feature type="transmembrane region" description="Helical" evidence="2">
    <location>
        <begin position="436"/>
        <end position="456"/>
    </location>
</feature>
<keyword evidence="2" id="KW-0812">Transmembrane</keyword>
<feature type="compositionally biased region" description="Pro residues" evidence="1">
    <location>
        <begin position="571"/>
        <end position="584"/>
    </location>
</feature>
<accession>A0AAU9ALS8</accession>
<protein>
    <recommendedName>
        <fullName evidence="6">Protein BatD</fullName>
    </recommendedName>
</protein>
<dbReference type="RefSeq" id="WP_096380050.1">
    <property type="nucleotide sequence ID" value="NZ_AP014940.1"/>
</dbReference>
<dbReference type="InterPro" id="IPR025738">
    <property type="entry name" value="BatD"/>
</dbReference>
<dbReference type="PANTHER" id="PTHR40940:SF1">
    <property type="entry name" value="PROTEIN BATD"/>
    <property type="match status" value="1"/>
</dbReference>